<evidence type="ECO:0000256" key="8">
    <source>
        <dbReference type="ARBA" id="ARBA00023224"/>
    </source>
</evidence>
<dbReference type="GO" id="GO:0016020">
    <property type="term" value="C:membrane"/>
    <property type="evidence" value="ECO:0007669"/>
    <property type="project" value="UniProtKB-SubCell"/>
</dbReference>
<keyword evidence="5 9" id="KW-1133">Transmembrane helix</keyword>
<feature type="transmembrane region" description="Helical" evidence="9">
    <location>
        <begin position="55"/>
        <end position="72"/>
    </location>
</feature>
<keyword evidence="8" id="KW-0807">Transducer</keyword>
<evidence type="ECO:0000256" key="7">
    <source>
        <dbReference type="ARBA" id="ARBA00023170"/>
    </source>
</evidence>
<dbReference type="GO" id="GO:0005549">
    <property type="term" value="F:odorant binding"/>
    <property type="evidence" value="ECO:0007669"/>
    <property type="project" value="InterPro"/>
</dbReference>
<dbReference type="GO" id="GO:0004984">
    <property type="term" value="F:olfactory receptor activity"/>
    <property type="evidence" value="ECO:0007669"/>
    <property type="project" value="InterPro"/>
</dbReference>
<evidence type="ECO:0000256" key="6">
    <source>
        <dbReference type="ARBA" id="ARBA00023136"/>
    </source>
</evidence>
<evidence type="ECO:0000256" key="3">
    <source>
        <dbReference type="ARBA" id="ARBA00022692"/>
    </source>
</evidence>
<keyword evidence="7" id="KW-0675">Receptor</keyword>
<reference evidence="10" key="1">
    <citation type="submission" date="2021-05" db="EMBL/GenBank/DDBJ databases">
        <authorList>
            <person name="Alioto T."/>
            <person name="Alioto T."/>
            <person name="Gomez Garrido J."/>
        </authorList>
    </citation>
    <scope>NUCLEOTIDE SEQUENCE</scope>
</reference>
<keyword evidence="4" id="KW-0552">Olfaction</keyword>
<evidence type="ECO:0000313" key="10">
    <source>
        <dbReference type="EMBL" id="CAG6770970.1"/>
    </source>
</evidence>
<evidence type="ECO:0000256" key="9">
    <source>
        <dbReference type="SAM" id="Phobius"/>
    </source>
</evidence>
<proteinExistence type="predicted"/>
<sequence>MFRNNHPLVFVLRCLFRSKISSQNIFHYSMSERMEHFSRADKKVIRKCDRQAKQMWLIILAVIVFATLGLVLEPVPPLPQNELDIRATIYGTEHPERRLPLTIKIPFADESESWTYGILYVFEFYILMVYYTIGASTAMSLLPVTLIHVRGQYEILSQFVRLIGREHRNSLGQRIFYLNIEKNKFVVIEKEKEDSLGFLTPNQLKRRREKMRVEELRRQKVYEAFYLRQIMRFHQTLLTFQDEVNKYIHIENPL</sequence>
<dbReference type="EMBL" id="HBUF01583358">
    <property type="protein sequence ID" value="CAG6770970.1"/>
    <property type="molecule type" value="Transcribed_RNA"/>
</dbReference>
<accession>A0A8D9F0P4</accession>
<keyword evidence="2" id="KW-0716">Sensory transduction</keyword>
<dbReference type="InterPro" id="IPR004117">
    <property type="entry name" value="7tm6_olfct_rcpt"/>
</dbReference>
<comment type="subcellular location">
    <subcellularLocation>
        <location evidence="1">Membrane</location>
        <topology evidence="1">Multi-pass membrane protein</topology>
    </subcellularLocation>
</comment>
<dbReference type="GO" id="GO:0007165">
    <property type="term" value="P:signal transduction"/>
    <property type="evidence" value="ECO:0007669"/>
    <property type="project" value="UniProtKB-KW"/>
</dbReference>
<evidence type="ECO:0000256" key="1">
    <source>
        <dbReference type="ARBA" id="ARBA00004141"/>
    </source>
</evidence>
<keyword evidence="6 9" id="KW-0472">Membrane</keyword>
<name>A0A8D9F0P4_9HEMI</name>
<protein>
    <submittedName>
        <fullName evidence="10">Uncharacterized protein</fullName>
    </submittedName>
</protein>
<evidence type="ECO:0000256" key="2">
    <source>
        <dbReference type="ARBA" id="ARBA00022606"/>
    </source>
</evidence>
<keyword evidence="3 9" id="KW-0812">Transmembrane</keyword>
<dbReference type="AlphaFoldDB" id="A0A8D9F0P4"/>
<organism evidence="10">
    <name type="scientific">Cacopsylla melanoneura</name>
    <dbReference type="NCBI Taxonomy" id="428564"/>
    <lineage>
        <taxon>Eukaryota</taxon>
        <taxon>Metazoa</taxon>
        <taxon>Ecdysozoa</taxon>
        <taxon>Arthropoda</taxon>
        <taxon>Hexapoda</taxon>
        <taxon>Insecta</taxon>
        <taxon>Pterygota</taxon>
        <taxon>Neoptera</taxon>
        <taxon>Paraneoptera</taxon>
        <taxon>Hemiptera</taxon>
        <taxon>Sternorrhyncha</taxon>
        <taxon>Psylloidea</taxon>
        <taxon>Psyllidae</taxon>
        <taxon>Psyllinae</taxon>
        <taxon>Cacopsylla</taxon>
    </lineage>
</organism>
<evidence type="ECO:0000256" key="5">
    <source>
        <dbReference type="ARBA" id="ARBA00022989"/>
    </source>
</evidence>
<dbReference type="Pfam" id="PF02949">
    <property type="entry name" value="7tm_6"/>
    <property type="match status" value="1"/>
</dbReference>
<evidence type="ECO:0000256" key="4">
    <source>
        <dbReference type="ARBA" id="ARBA00022725"/>
    </source>
</evidence>